<dbReference type="InterPro" id="IPR051813">
    <property type="entry name" value="HepT_RNase_toxin"/>
</dbReference>
<keyword evidence="2" id="KW-1277">Toxin-antitoxin system</keyword>
<dbReference type="GO" id="GO:0110001">
    <property type="term" value="C:toxin-antitoxin complex"/>
    <property type="evidence" value="ECO:0007669"/>
    <property type="project" value="InterPro"/>
</dbReference>
<evidence type="ECO:0000313" key="8">
    <source>
        <dbReference type="Proteomes" id="UP000646053"/>
    </source>
</evidence>
<comment type="similarity">
    <text evidence="6">Belongs to the HepT RNase toxin family.</text>
</comment>
<dbReference type="Proteomes" id="UP000646053">
    <property type="component" value="Unassembled WGS sequence"/>
</dbReference>
<keyword evidence="1" id="KW-0597">Phosphoprotein</keyword>
<evidence type="ECO:0000256" key="4">
    <source>
        <dbReference type="ARBA" id="ARBA00022741"/>
    </source>
</evidence>
<dbReference type="InterPro" id="IPR008201">
    <property type="entry name" value="HepT-like"/>
</dbReference>
<evidence type="ECO:0000256" key="1">
    <source>
        <dbReference type="ARBA" id="ARBA00022553"/>
    </source>
</evidence>
<protein>
    <submittedName>
        <fullName evidence="7">DUF86 domain-containing protein</fullName>
    </submittedName>
</protein>
<evidence type="ECO:0000313" key="7">
    <source>
        <dbReference type="EMBL" id="NDJ17925.1"/>
    </source>
</evidence>
<dbReference type="GO" id="GO:0016787">
    <property type="term" value="F:hydrolase activity"/>
    <property type="evidence" value="ECO:0007669"/>
    <property type="project" value="UniProtKB-KW"/>
</dbReference>
<dbReference type="EMBL" id="WVIE01000011">
    <property type="protein sequence ID" value="NDJ17925.1"/>
    <property type="molecule type" value="Genomic_DNA"/>
</dbReference>
<dbReference type="Gene3D" id="1.20.120.580">
    <property type="entry name" value="bsu32300-like"/>
    <property type="match status" value="1"/>
</dbReference>
<keyword evidence="4" id="KW-0547">Nucleotide-binding</keyword>
<sequence>MSSRSLRRRIQDIVEIGSEIETFTQGLNFAEFEADIRTVRAVLYSLAIIGEAAASLLPEVEMLYPEIPWVDIRGMRNVVIHEYFRVDLEIIWETIQTDLPQLLQLLRELLKGLERI</sequence>
<dbReference type="AlphaFoldDB" id="A0A8J7Z9J7"/>
<dbReference type="RefSeq" id="WP_162423436.1">
    <property type="nucleotide sequence ID" value="NZ_WVIE01000011.1"/>
</dbReference>
<evidence type="ECO:0000256" key="5">
    <source>
        <dbReference type="ARBA" id="ARBA00022801"/>
    </source>
</evidence>
<evidence type="ECO:0000256" key="6">
    <source>
        <dbReference type="ARBA" id="ARBA00024207"/>
    </source>
</evidence>
<organism evidence="7 8">
    <name type="scientific">Myxacorys almedinensis A</name>
    <dbReference type="NCBI Taxonomy" id="2690445"/>
    <lineage>
        <taxon>Bacteria</taxon>
        <taxon>Bacillati</taxon>
        <taxon>Cyanobacteriota</taxon>
        <taxon>Cyanophyceae</taxon>
        <taxon>Leptolyngbyales</taxon>
        <taxon>Leptolyngbyaceae</taxon>
        <taxon>Myxacorys</taxon>
        <taxon>Myxacorys almedinensis</taxon>
    </lineage>
</organism>
<evidence type="ECO:0000256" key="2">
    <source>
        <dbReference type="ARBA" id="ARBA00022649"/>
    </source>
</evidence>
<name>A0A8J7Z9J7_9CYAN</name>
<dbReference type="PANTHER" id="PTHR34139">
    <property type="entry name" value="UPF0331 PROTEIN MJ0127"/>
    <property type="match status" value="1"/>
</dbReference>
<keyword evidence="8" id="KW-1185">Reference proteome</keyword>
<dbReference type="GO" id="GO:0000166">
    <property type="term" value="F:nucleotide binding"/>
    <property type="evidence" value="ECO:0007669"/>
    <property type="project" value="UniProtKB-KW"/>
</dbReference>
<dbReference type="PANTHER" id="PTHR34139:SF1">
    <property type="entry name" value="RNASE MJ1380-RELATED"/>
    <property type="match status" value="1"/>
</dbReference>
<dbReference type="Pfam" id="PF01934">
    <property type="entry name" value="HepT-like"/>
    <property type="match status" value="1"/>
</dbReference>
<accession>A0A8J7Z9J7</accession>
<reference evidence="7" key="1">
    <citation type="submission" date="2019-12" db="EMBL/GenBank/DDBJ databases">
        <title>High-Quality draft genome sequences of three cyanobacteria isolated from the limestone walls of the Old Cathedral of Coimbra.</title>
        <authorList>
            <person name="Tiago I."/>
            <person name="Soares F."/>
            <person name="Portugal A."/>
        </authorList>
    </citation>
    <scope>NUCLEOTIDE SEQUENCE</scope>
    <source>
        <strain evidence="7">A</strain>
    </source>
</reference>
<keyword evidence="5" id="KW-0378">Hydrolase</keyword>
<proteinExistence type="inferred from homology"/>
<gene>
    <name evidence="7" type="ORF">GS601_11575</name>
</gene>
<dbReference type="GO" id="GO:0004540">
    <property type="term" value="F:RNA nuclease activity"/>
    <property type="evidence" value="ECO:0007669"/>
    <property type="project" value="InterPro"/>
</dbReference>
<dbReference type="InterPro" id="IPR037038">
    <property type="entry name" value="HepT-like_sf"/>
</dbReference>
<keyword evidence="3" id="KW-0540">Nuclease</keyword>
<evidence type="ECO:0000256" key="3">
    <source>
        <dbReference type="ARBA" id="ARBA00022722"/>
    </source>
</evidence>
<comment type="caution">
    <text evidence="7">The sequence shown here is derived from an EMBL/GenBank/DDBJ whole genome shotgun (WGS) entry which is preliminary data.</text>
</comment>